<reference evidence="2 3" key="1">
    <citation type="submission" date="2018-12" db="EMBL/GenBank/DDBJ databases">
        <authorList>
            <consortium name="Pathogen Informatics"/>
        </authorList>
    </citation>
    <scope>NUCLEOTIDE SEQUENCE [LARGE SCALE GENOMIC DNA]</scope>
    <source>
        <strain evidence="2 3">NCTC12227</strain>
    </source>
</reference>
<proteinExistence type="predicted"/>
<dbReference type="NCBIfam" id="NF047648">
    <property type="entry name" value="MIGRI_fam"/>
    <property type="match status" value="1"/>
</dbReference>
<feature type="transmembrane region" description="Helical" evidence="1">
    <location>
        <begin position="35"/>
        <end position="55"/>
    </location>
</feature>
<dbReference type="RefSeq" id="WP_164713853.1">
    <property type="nucleotide sequence ID" value="NZ_LR134440.1"/>
</dbReference>
<evidence type="ECO:0000313" key="3">
    <source>
        <dbReference type="Proteomes" id="UP000268229"/>
    </source>
</evidence>
<keyword evidence="1" id="KW-0812">Transmembrane</keyword>
<dbReference type="EMBL" id="LR134516">
    <property type="protein sequence ID" value="VEJ20882.1"/>
    <property type="molecule type" value="Genomic_DNA"/>
</dbReference>
<keyword evidence="1" id="KW-0472">Membrane</keyword>
<organism evidence="2 3">
    <name type="scientific">Neisseria animaloris</name>
    <dbReference type="NCBI Taxonomy" id="326522"/>
    <lineage>
        <taxon>Bacteria</taxon>
        <taxon>Pseudomonadati</taxon>
        <taxon>Pseudomonadota</taxon>
        <taxon>Betaproteobacteria</taxon>
        <taxon>Neisseriales</taxon>
        <taxon>Neisseriaceae</taxon>
        <taxon>Neisseria</taxon>
    </lineage>
</organism>
<name>A0A3S5BPU4_9NEIS</name>
<dbReference type="KEGG" id="nani:NCTC12227_00603"/>
<keyword evidence="3" id="KW-1185">Reference proteome</keyword>
<dbReference type="InterPro" id="IPR058186">
    <property type="entry name" value="MIGRI"/>
</dbReference>
<dbReference type="AlphaFoldDB" id="A0A3S5BPU4"/>
<dbReference type="Proteomes" id="UP000268229">
    <property type="component" value="Chromosome"/>
</dbReference>
<gene>
    <name evidence="2" type="ORF">NCTC12227_00603</name>
</gene>
<protein>
    <submittedName>
        <fullName evidence="2">NADH dehydrogenase I subunit N</fullName>
    </submittedName>
</protein>
<evidence type="ECO:0000313" key="2">
    <source>
        <dbReference type="EMBL" id="VEJ20882.1"/>
    </source>
</evidence>
<feature type="transmembrane region" description="Helical" evidence="1">
    <location>
        <begin position="6"/>
        <end position="23"/>
    </location>
</feature>
<accession>A0A3S5BPU4</accession>
<sequence>MIGRILRIVFFIALIGLVVNRLFSRKQKRALREVVQISAWVFLVAAVLALGWYLFSIY</sequence>
<evidence type="ECO:0000256" key="1">
    <source>
        <dbReference type="SAM" id="Phobius"/>
    </source>
</evidence>
<keyword evidence="1" id="KW-1133">Transmembrane helix</keyword>